<sequence>MIGKQGLDLDHTVVMHGLVNLYGKRSFRQDNERIDKLIQQAERNYNGLVVQHLYQPLCRSEKNCCAFNKHFSKPGRQTYALAPNHLMRLDWLLKISFQAKHNCGSVFPESPSGRPSTHKLEVNQTLTSVVTQMQ</sequence>
<evidence type="ECO:0000313" key="2">
    <source>
        <dbReference type="Proteomes" id="UP000499080"/>
    </source>
</evidence>
<comment type="caution">
    <text evidence="1">The sequence shown here is derived from an EMBL/GenBank/DDBJ whole genome shotgun (WGS) entry which is preliminary data.</text>
</comment>
<keyword evidence="2" id="KW-1185">Reference proteome</keyword>
<gene>
    <name evidence="1" type="ORF">AVEN_194379_1</name>
</gene>
<name>A0A4Y2A5I5_ARAVE</name>
<accession>A0A4Y2A5I5</accession>
<reference evidence="1 2" key="1">
    <citation type="journal article" date="2019" name="Sci. Rep.">
        <title>Orb-weaving spider Araneus ventricosus genome elucidates the spidroin gene catalogue.</title>
        <authorList>
            <person name="Kono N."/>
            <person name="Nakamura H."/>
            <person name="Ohtoshi R."/>
            <person name="Moran D.A.P."/>
            <person name="Shinohara A."/>
            <person name="Yoshida Y."/>
            <person name="Fujiwara M."/>
            <person name="Mori M."/>
            <person name="Tomita M."/>
            <person name="Arakawa K."/>
        </authorList>
    </citation>
    <scope>NUCLEOTIDE SEQUENCE [LARGE SCALE GENOMIC DNA]</scope>
</reference>
<organism evidence="1 2">
    <name type="scientific">Araneus ventricosus</name>
    <name type="common">Orbweaver spider</name>
    <name type="synonym">Epeira ventricosa</name>
    <dbReference type="NCBI Taxonomy" id="182803"/>
    <lineage>
        <taxon>Eukaryota</taxon>
        <taxon>Metazoa</taxon>
        <taxon>Ecdysozoa</taxon>
        <taxon>Arthropoda</taxon>
        <taxon>Chelicerata</taxon>
        <taxon>Arachnida</taxon>
        <taxon>Araneae</taxon>
        <taxon>Araneomorphae</taxon>
        <taxon>Entelegynae</taxon>
        <taxon>Araneoidea</taxon>
        <taxon>Araneidae</taxon>
        <taxon>Araneus</taxon>
    </lineage>
</organism>
<evidence type="ECO:0000313" key="1">
    <source>
        <dbReference type="EMBL" id="GBL75121.1"/>
    </source>
</evidence>
<dbReference type="EMBL" id="BGPR01000007">
    <property type="protein sequence ID" value="GBL75121.1"/>
    <property type="molecule type" value="Genomic_DNA"/>
</dbReference>
<protein>
    <submittedName>
        <fullName evidence="1">Uncharacterized protein</fullName>
    </submittedName>
</protein>
<proteinExistence type="predicted"/>
<dbReference type="Proteomes" id="UP000499080">
    <property type="component" value="Unassembled WGS sequence"/>
</dbReference>
<dbReference type="AlphaFoldDB" id="A0A4Y2A5I5"/>